<evidence type="ECO:0000256" key="4">
    <source>
        <dbReference type="PIRSR" id="PIRSR018250-1"/>
    </source>
</evidence>
<evidence type="ECO:0000256" key="1">
    <source>
        <dbReference type="ARBA" id="ARBA00005689"/>
    </source>
</evidence>
<dbReference type="InterPro" id="IPR027281">
    <property type="entry name" value="Lys1"/>
</dbReference>
<dbReference type="Proteomes" id="UP000326546">
    <property type="component" value="Chromosome"/>
</dbReference>
<evidence type="ECO:0000256" key="2">
    <source>
        <dbReference type="ARBA" id="ARBA00023002"/>
    </source>
</evidence>
<evidence type="ECO:0000313" key="7">
    <source>
        <dbReference type="EMBL" id="QFG69903.1"/>
    </source>
</evidence>
<dbReference type="RefSeq" id="WP_158062397.1">
    <property type="nucleotide sequence ID" value="NZ_CP044427.1"/>
</dbReference>
<feature type="binding site" evidence="5">
    <location>
        <begin position="197"/>
        <end position="198"/>
    </location>
    <ligand>
        <name>NAD(+)</name>
        <dbReference type="ChEBI" id="CHEBI:57540"/>
    </ligand>
</feature>
<dbReference type="SUPFAM" id="SSF51735">
    <property type="entry name" value="NAD(P)-binding Rossmann-fold domains"/>
    <property type="match status" value="1"/>
</dbReference>
<dbReference type="Pfam" id="PF05222">
    <property type="entry name" value="AlaDh_PNT_N"/>
    <property type="match status" value="1"/>
</dbReference>
<dbReference type="PANTHER" id="PTHR11133">
    <property type="entry name" value="SACCHAROPINE DEHYDROGENASE"/>
    <property type="match status" value="1"/>
</dbReference>
<dbReference type="PIRSF" id="PIRSF018250">
    <property type="entry name" value="Saccharopine_DH_Lys"/>
    <property type="match status" value="1"/>
</dbReference>
<dbReference type="GO" id="GO:0019878">
    <property type="term" value="P:lysine biosynthetic process via aminoadipic acid"/>
    <property type="evidence" value="ECO:0007669"/>
    <property type="project" value="TreeGrafter"/>
</dbReference>
<dbReference type="Gene3D" id="3.40.50.720">
    <property type="entry name" value="NAD(P)-binding Rossmann-like Domain"/>
    <property type="match status" value="2"/>
</dbReference>
<evidence type="ECO:0000256" key="3">
    <source>
        <dbReference type="ARBA" id="ARBA00023027"/>
    </source>
</evidence>
<dbReference type="GO" id="GO:0004754">
    <property type="term" value="F:saccharopine dehydrogenase (NAD+, L-lysine-forming) activity"/>
    <property type="evidence" value="ECO:0007669"/>
    <property type="project" value="InterPro"/>
</dbReference>
<evidence type="ECO:0000259" key="6">
    <source>
        <dbReference type="SMART" id="SM01003"/>
    </source>
</evidence>
<dbReference type="PANTHER" id="PTHR11133:SF23">
    <property type="entry name" value="SACCHAROPINE DEHYDROGENASE [NAD(+), L-LYSINE-FORMING]"/>
    <property type="match status" value="1"/>
</dbReference>
<protein>
    <submittedName>
        <fullName evidence="7">Saccharopine dehydrogenase</fullName>
    </submittedName>
</protein>
<reference evidence="7 8" key="1">
    <citation type="submission" date="2019-09" db="EMBL/GenBank/DDBJ databases">
        <title>Serinicoccus pratensis sp. nov., isolated from meadow soil.</title>
        <authorList>
            <person name="Zhang W."/>
        </authorList>
    </citation>
    <scope>NUCLEOTIDE SEQUENCE [LARGE SCALE GENOMIC DNA]</scope>
    <source>
        <strain evidence="7 8">W204</strain>
    </source>
</reference>
<keyword evidence="3 5" id="KW-0520">NAD</keyword>
<feature type="binding site" evidence="5">
    <location>
        <position position="222"/>
    </location>
    <ligand>
        <name>NAD(+)</name>
        <dbReference type="ChEBI" id="CHEBI:57540"/>
    </ligand>
</feature>
<feature type="domain" description="Alanine dehydrogenase/pyridine nucleotide transhydrogenase N-terminal" evidence="6">
    <location>
        <begin position="7"/>
        <end position="140"/>
    </location>
</feature>
<dbReference type="SUPFAM" id="SSF52283">
    <property type="entry name" value="Formate/glycerate dehydrogenase catalytic domain-like"/>
    <property type="match status" value="1"/>
</dbReference>
<dbReference type="InterPro" id="IPR036291">
    <property type="entry name" value="NAD(P)-bd_dom_sf"/>
</dbReference>
<gene>
    <name evidence="7" type="ORF">FY030_15380</name>
</gene>
<dbReference type="GO" id="GO:0005737">
    <property type="term" value="C:cytoplasm"/>
    <property type="evidence" value="ECO:0007669"/>
    <property type="project" value="TreeGrafter"/>
</dbReference>
<dbReference type="SMART" id="SM01003">
    <property type="entry name" value="AlaDh_PNT_N"/>
    <property type="match status" value="1"/>
</dbReference>
<dbReference type="CDD" id="cd12188">
    <property type="entry name" value="SDH"/>
    <property type="match status" value="1"/>
</dbReference>
<organism evidence="7 8">
    <name type="scientific">Ornithinimicrobium pratense</name>
    <dbReference type="NCBI Taxonomy" id="2593973"/>
    <lineage>
        <taxon>Bacteria</taxon>
        <taxon>Bacillati</taxon>
        <taxon>Actinomycetota</taxon>
        <taxon>Actinomycetes</taxon>
        <taxon>Micrococcales</taxon>
        <taxon>Ornithinimicrobiaceae</taxon>
        <taxon>Ornithinimicrobium</taxon>
    </lineage>
</organism>
<name>A0A5J6V9Q7_9MICO</name>
<dbReference type="EMBL" id="CP044427">
    <property type="protein sequence ID" value="QFG69903.1"/>
    <property type="molecule type" value="Genomic_DNA"/>
</dbReference>
<feature type="binding site" evidence="5">
    <location>
        <begin position="306"/>
        <end position="309"/>
    </location>
    <ligand>
        <name>NAD(+)</name>
        <dbReference type="ChEBI" id="CHEBI:57540"/>
    </ligand>
</feature>
<dbReference type="KEGG" id="serw:FY030_15380"/>
<dbReference type="InterPro" id="IPR051168">
    <property type="entry name" value="AASS"/>
</dbReference>
<feature type="active site" description="Proton acceptor" evidence="4">
    <location>
        <position position="77"/>
    </location>
</feature>
<feature type="binding site" evidence="5">
    <location>
        <position position="267"/>
    </location>
    <ligand>
        <name>NAD(+)</name>
        <dbReference type="ChEBI" id="CHEBI:57540"/>
    </ligand>
</feature>
<feature type="binding site" evidence="5">
    <location>
        <position position="218"/>
    </location>
    <ligand>
        <name>NAD(+)</name>
        <dbReference type="ChEBI" id="CHEBI:57540"/>
    </ligand>
</feature>
<keyword evidence="2" id="KW-0560">Oxidoreductase</keyword>
<evidence type="ECO:0000313" key="8">
    <source>
        <dbReference type="Proteomes" id="UP000326546"/>
    </source>
</evidence>
<accession>A0A5J6V9Q7</accession>
<dbReference type="AlphaFoldDB" id="A0A5J6V9Q7"/>
<evidence type="ECO:0000256" key="5">
    <source>
        <dbReference type="PIRSR" id="PIRSR018250-3"/>
    </source>
</evidence>
<sequence length="351" mass="37882">MTRPHLWIRAEARPTEQRVPIVPADARRLIEDGFTVTVEESPTRVISLAEYVEAGCAVAPRGSWVDAPEGAVVVGIKELPEDPDDLAHTHVFFAHAYKGQEGADRVLDRFRRGGGELLDVEYLTVDGKRVVAFGFWAGYVGAALAVLRHRGLLTGGVSPMSREELDAMLQQGPALASGAPAGATAEPERALVIGSQGRSGTGAMAALAVAGCALTRWDRADTEVIDKNALLAHDIMVNCVASDRPREPFLATADVDVPRRLRTVADVTCDVTSEANLLPFNTAITTWEEPVRAFGSVGNPLEVIAIDNLPSLLPRESSESFSAELTPLLPDLADRQGPWAASLEWFRRHLR</sequence>
<proteinExistence type="inferred from homology"/>
<keyword evidence="8" id="KW-1185">Reference proteome</keyword>
<dbReference type="InterPro" id="IPR007886">
    <property type="entry name" value="AlaDH/PNT_N"/>
</dbReference>
<dbReference type="OrthoDB" id="502334at2"/>
<feature type="active site" description="Proton donor" evidence="4">
    <location>
        <position position="95"/>
    </location>
</feature>
<comment type="similarity">
    <text evidence="1">Belongs to the AlaDH/PNT family.</text>
</comment>